<gene>
    <name evidence="4" type="ORF">HRJ34_00855</name>
</gene>
<dbReference type="AlphaFoldDB" id="A0A975D4H0"/>
<sequence length="656" mass="71748">MTVRWIAAALALAATGASAQTDLATAFGAREQIEQISLSPDGSRLAYVVPTAGQGSALLTFAPGIDKEPKVAFAMNGEPDRLSDCNWIANDRLVCGIWGLAQPAELANAGIIPYSRVVAIDANGGNPRMLSAMHNSNSRGYNLRGGEVIDWLPEEDGNVLMTRNQLPDSRLGTRLGKSEEGMTVDKVDTRTLSSSRVESAQQDVSTYISDGHGTLRIKAIQQNEGGRDSGVIRYYYRQAGSKKWEPLSDYNYVTEDGFEPDSVDYERNAVYGFRKKNGLKAVYRIALDGSLKEELVYSRLDVDVDKLIHIGRRNRVIGASYATDIRQAVYFDADLAKLRDSLAKALPGQPMVRIVDSSMDEKKLLIWAGSDKDPGVYYILDRTTKQMATFQPNRPQLEGVQLAEMKPVSYPAADGTMIPGYLTLPAGSAGKNLPAIVMPHGGPGARDTWGFDWLAQYYAARGFAVLQPNFRGSTGYGDDWYLQNGFKSWPTAVSDIGDGARWMIKQGIADPSKLAAVGWSYGGYAALQSAVVDPALFKAIVAIAPVTDLPLLKEQSRWWSDYRLVSDFIGSGPQVLQGSPARNAAQIKAPVMLFHGTMDRNVNVEQTRVMDRALAAAGVPHKTVIFENRDHQIEDGAMRARMLRDSDAFLRQSMGM</sequence>
<feature type="chain" id="PRO_5036824923" evidence="2">
    <location>
        <begin position="20"/>
        <end position="656"/>
    </location>
</feature>
<feature type="domain" description="Peptidase S9 prolyl oligopeptidase catalytic" evidence="3">
    <location>
        <begin position="449"/>
        <end position="655"/>
    </location>
</feature>
<feature type="signal peptide" evidence="2">
    <location>
        <begin position="1"/>
        <end position="19"/>
    </location>
</feature>
<dbReference type="RefSeq" id="WP_208633097.1">
    <property type="nucleotide sequence ID" value="NZ_CP059319.1"/>
</dbReference>
<dbReference type="GO" id="GO:0006508">
    <property type="term" value="P:proteolysis"/>
    <property type="evidence" value="ECO:0007669"/>
    <property type="project" value="InterPro"/>
</dbReference>
<dbReference type="Proteomes" id="UP000664914">
    <property type="component" value="Chromosome"/>
</dbReference>
<dbReference type="PANTHER" id="PTHR42776">
    <property type="entry name" value="SERINE PEPTIDASE S9 FAMILY MEMBER"/>
    <property type="match status" value="1"/>
</dbReference>
<evidence type="ECO:0000313" key="5">
    <source>
        <dbReference type="Proteomes" id="UP000664914"/>
    </source>
</evidence>
<organism evidence="4 5">
    <name type="scientific">Rhizorhabdus wittichii</name>
    <dbReference type="NCBI Taxonomy" id="160791"/>
    <lineage>
        <taxon>Bacteria</taxon>
        <taxon>Pseudomonadati</taxon>
        <taxon>Pseudomonadota</taxon>
        <taxon>Alphaproteobacteria</taxon>
        <taxon>Sphingomonadales</taxon>
        <taxon>Sphingomonadaceae</taxon>
        <taxon>Rhizorhabdus</taxon>
    </lineage>
</organism>
<dbReference type="Gene3D" id="3.40.50.1820">
    <property type="entry name" value="alpha/beta hydrolase"/>
    <property type="match status" value="1"/>
</dbReference>
<reference evidence="4" key="2">
    <citation type="submission" date="2021-04" db="EMBL/GenBank/DDBJ databases">
        <title>Isolation and genomic analysis of the ibuprofen-degrading bacterium Sphingomonas strain MPO218.</title>
        <authorList>
            <person name="Aulestia M."/>
            <person name="Flores A."/>
            <person name="Mangas E.L."/>
            <person name="Perez-Pulido A.J."/>
            <person name="Santero E."/>
            <person name="Camacho E.M."/>
        </authorList>
    </citation>
    <scope>NUCLEOTIDE SEQUENCE</scope>
    <source>
        <strain evidence="4">MPO218</strain>
    </source>
</reference>
<dbReference type="InterPro" id="IPR029058">
    <property type="entry name" value="AB_hydrolase_fold"/>
</dbReference>
<name>A0A975D4H0_9SPHN</name>
<dbReference type="EMBL" id="CP059319">
    <property type="protein sequence ID" value="QTH22121.1"/>
    <property type="molecule type" value="Genomic_DNA"/>
</dbReference>
<keyword evidence="1" id="KW-0378">Hydrolase</keyword>
<proteinExistence type="predicted"/>
<dbReference type="Pfam" id="PF00326">
    <property type="entry name" value="Peptidase_S9"/>
    <property type="match status" value="1"/>
</dbReference>
<dbReference type="SUPFAM" id="SSF53474">
    <property type="entry name" value="alpha/beta-Hydrolases"/>
    <property type="match status" value="1"/>
</dbReference>
<evidence type="ECO:0000313" key="4">
    <source>
        <dbReference type="EMBL" id="QTH22121.1"/>
    </source>
</evidence>
<protein>
    <submittedName>
        <fullName evidence="4">S9 family peptidase</fullName>
    </submittedName>
</protein>
<accession>A0A975D4H0</accession>
<dbReference type="GO" id="GO:0004252">
    <property type="term" value="F:serine-type endopeptidase activity"/>
    <property type="evidence" value="ECO:0007669"/>
    <property type="project" value="TreeGrafter"/>
</dbReference>
<evidence type="ECO:0000256" key="2">
    <source>
        <dbReference type="SAM" id="SignalP"/>
    </source>
</evidence>
<dbReference type="InterPro" id="IPR001375">
    <property type="entry name" value="Peptidase_S9_cat"/>
</dbReference>
<evidence type="ECO:0000259" key="3">
    <source>
        <dbReference type="Pfam" id="PF00326"/>
    </source>
</evidence>
<evidence type="ECO:0000256" key="1">
    <source>
        <dbReference type="ARBA" id="ARBA00022801"/>
    </source>
</evidence>
<dbReference type="SUPFAM" id="SSF82171">
    <property type="entry name" value="DPP6 N-terminal domain-like"/>
    <property type="match status" value="1"/>
</dbReference>
<reference evidence="4" key="1">
    <citation type="submission" date="2020-07" db="EMBL/GenBank/DDBJ databases">
        <authorList>
            <person name="Camacho E."/>
        </authorList>
    </citation>
    <scope>NUCLEOTIDE SEQUENCE</scope>
    <source>
        <strain evidence="4">MPO218</strain>
    </source>
</reference>
<keyword evidence="2" id="KW-0732">Signal</keyword>
<dbReference type="PANTHER" id="PTHR42776:SF27">
    <property type="entry name" value="DIPEPTIDYL PEPTIDASE FAMILY MEMBER 6"/>
    <property type="match status" value="1"/>
</dbReference>